<sequence>MNRRIRLSAQLEAIVLLVDHVARQSWCVCGFADATEKAEFGKPWTHVGPTACTCTWSEVDQVLNDIAFLHACVPMPMYPRHRTQGQSEAAVRIANVIAELGELQ</sequence>
<proteinExistence type="predicted"/>
<evidence type="ECO:0000313" key="1">
    <source>
        <dbReference type="EMBL" id="KKN35354.1"/>
    </source>
</evidence>
<dbReference type="EMBL" id="LAZR01002043">
    <property type="protein sequence ID" value="KKN35354.1"/>
    <property type="molecule type" value="Genomic_DNA"/>
</dbReference>
<organism evidence="1">
    <name type="scientific">marine sediment metagenome</name>
    <dbReference type="NCBI Taxonomy" id="412755"/>
    <lineage>
        <taxon>unclassified sequences</taxon>
        <taxon>metagenomes</taxon>
        <taxon>ecological metagenomes</taxon>
    </lineage>
</organism>
<name>A0A0F9PYR6_9ZZZZ</name>
<protein>
    <submittedName>
        <fullName evidence="1">Uncharacterized protein</fullName>
    </submittedName>
</protein>
<comment type="caution">
    <text evidence="1">The sequence shown here is derived from an EMBL/GenBank/DDBJ whole genome shotgun (WGS) entry which is preliminary data.</text>
</comment>
<gene>
    <name evidence="1" type="ORF">LCGC14_0784380</name>
</gene>
<accession>A0A0F9PYR6</accession>
<reference evidence="1" key="1">
    <citation type="journal article" date="2015" name="Nature">
        <title>Complex archaea that bridge the gap between prokaryotes and eukaryotes.</title>
        <authorList>
            <person name="Spang A."/>
            <person name="Saw J.H."/>
            <person name="Jorgensen S.L."/>
            <person name="Zaremba-Niedzwiedzka K."/>
            <person name="Martijn J."/>
            <person name="Lind A.E."/>
            <person name="van Eijk R."/>
            <person name="Schleper C."/>
            <person name="Guy L."/>
            <person name="Ettema T.J."/>
        </authorList>
    </citation>
    <scope>NUCLEOTIDE SEQUENCE</scope>
</reference>
<dbReference type="AlphaFoldDB" id="A0A0F9PYR6"/>